<dbReference type="HOGENOM" id="CLU_009600_9_0_1"/>
<dbReference type="InterPro" id="IPR023631">
    <property type="entry name" value="Amidase_dom"/>
</dbReference>
<evidence type="ECO:0000256" key="2">
    <source>
        <dbReference type="ARBA" id="ARBA00022801"/>
    </source>
</evidence>
<dbReference type="PANTHER" id="PTHR46072">
    <property type="entry name" value="AMIDASE-RELATED-RELATED"/>
    <property type="match status" value="1"/>
</dbReference>
<reference evidence="4 5" key="1">
    <citation type="journal article" date="2013" name="J. Biotechnol.">
        <title>Establishment and interpretation of the genome sequence of the phytopathogenic fungus Rhizoctonia solani AG1-IB isolate 7/3/14.</title>
        <authorList>
            <person name="Wibberg D.W."/>
            <person name="Jelonek L.J."/>
            <person name="Rupp O.R."/>
            <person name="Hennig M.H."/>
            <person name="Eikmeyer F.E."/>
            <person name="Goesmann A.G."/>
            <person name="Hartmann A.H."/>
            <person name="Borriss R.B."/>
            <person name="Grosch R.G."/>
            <person name="Puehler A.P."/>
            <person name="Schlueter A.S."/>
        </authorList>
    </citation>
    <scope>NUCLEOTIDE SEQUENCE [LARGE SCALE GENOMIC DNA]</scope>
    <source>
        <strain evidence="5">AG1-IB / isolate 7/3/14</strain>
    </source>
</reference>
<feature type="domain" description="Amidase" evidence="3">
    <location>
        <begin position="100"/>
        <end position="258"/>
    </location>
</feature>
<keyword evidence="2" id="KW-0378">Hydrolase</keyword>
<dbReference type="Pfam" id="PF01425">
    <property type="entry name" value="Amidase"/>
    <property type="match status" value="1"/>
</dbReference>
<comment type="caution">
    <text evidence="4">The sequence shown here is derived from an EMBL/GenBank/DDBJ whole genome shotgun (WGS) entry which is preliminary data.</text>
</comment>
<proteinExistence type="inferred from homology"/>
<sequence>MTGNNNSSQSLPLGSHNTPHAVDLVEAGWEASAARKREDRTNRLKPYARWSLGELAPPPSHKNVTSFVHARLTERERSFLASDVADLAQRLASQECTSLEVTTAFCKAAYAAQELTNCLTEVMFDLALTRAKELDAHISTTGQVVGPLHGVPVSIKDHILIKGEDATAGFVAWAGKKIAEEDATIVRILRQAGAVIYVKTTNPQGLLAFETSSNIYGYTTNPHNRTLTSGGSSGGEGALIASRASLLGVGTDLGGSIRYVGARIMWFEHVFILS</sequence>
<dbReference type="SUPFAM" id="SSF75304">
    <property type="entry name" value="Amidase signature (AS) enzymes"/>
    <property type="match status" value="1"/>
</dbReference>
<evidence type="ECO:0000259" key="3">
    <source>
        <dbReference type="Pfam" id="PF01425"/>
    </source>
</evidence>
<dbReference type="EMBL" id="CAOJ01010544">
    <property type="protein sequence ID" value="CCO32837.1"/>
    <property type="molecule type" value="Genomic_DNA"/>
</dbReference>
<evidence type="ECO:0000313" key="5">
    <source>
        <dbReference type="Proteomes" id="UP000012065"/>
    </source>
</evidence>
<evidence type="ECO:0000313" key="4">
    <source>
        <dbReference type="EMBL" id="CCO32837.1"/>
    </source>
</evidence>
<comment type="similarity">
    <text evidence="1">Belongs to the amidase family.</text>
</comment>
<name>M5CAI3_THACB</name>
<accession>M5CAI3</accession>
<organism evidence="4 5">
    <name type="scientific">Thanatephorus cucumeris (strain AG1-IB / isolate 7/3/14)</name>
    <name type="common">Lettuce bottom rot fungus</name>
    <name type="synonym">Rhizoctonia solani</name>
    <dbReference type="NCBI Taxonomy" id="1108050"/>
    <lineage>
        <taxon>Eukaryota</taxon>
        <taxon>Fungi</taxon>
        <taxon>Dikarya</taxon>
        <taxon>Basidiomycota</taxon>
        <taxon>Agaricomycotina</taxon>
        <taxon>Agaricomycetes</taxon>
        <taxon>Cantharellales</taxon>
        <taxon>Ceratobasidiaceae</taxon>
        <taxon>Rhizoctonia</taxon>
        <taxon>Rhizoctonia solani AG-1</taxon>
    </lineage>
</organism>
<evidence type="ECO:0000256" key="1">
    <source>
        <dbReference type="ARBA" id="ARBA00009199"/>
    </source>
</evidence>
<protein>
    <recommendedName>
        <fullName evidence="3">Amidase domain-containing protein</fullName>
    </recommendedName>
</protein>
<dbReference type="Proteomes" id="UP000012065">
    <property type="component" value="Unassembled WGS sequence"/>
</dbReference>
<dbReference type="Gene3D" id="3.90.1300.10">
    <property type="entry name" value="Amidase signature (AS) domain"/>
    <property type="match status" value="1"/>
</dbReference>
<dbReference type="AlphaFoldDB" id="M5CAI3"/>
<gene>
    <name evidence="4" type="primary">gmdB</name>
    <name evidence="4" type="ORF">BN14_06900</name>
</gene>
<dbReference type="GO" id="GO:0016787">
    <property type="term" value="F:hydrolase activity"/>
    <property type="evidence" value="ECO:0007669"/>
    <property type="project" value="UniProtKB-KW"/>
</dbReference>
<dbReference type="InterPro" id="IPR036928">
    <property type="entry name" value="AS_sf"/>
</dbReference>